<evidence type="ECO:0000256" key="1">
    <source>
        <dbReference type="PROSITE-ProRule" id="PRU01005"/>
    </source>
</evidence>
<protein>
    <submittedName>
        <fullName evidence="5">ShKT domain-containing protein</fullName>
    </submittedName>
</protein>
<organism evidence="4 5">
    <name type="scientific">Strongyloides venezuelensis</name>
    <name type="common">Threadworm</name>
    <dbReference type="NCBI Taxonomy" id="75913"/>
    <lineage>
        <taxon>Eukaryota</taxon>
        <taxon>Metazoa</taxon>
        <taxon>Ecdysozoa</taxon>
        <taxon>Nematoda</taxon>
        <taxon>Chromadorea</taxon>
        <taxon>Rhabditida</taxon>
        <taxon>Tylenchina</taxon>
        <taxon>Panagrolaimomorpha</taxon>
        <taxon>Strongyloidoidea</taxon>
        <taxon>Strongyloididae</taxon>
        <taxon>Strongyloides</taxon>
    </lineage>
</organism>
<accession>A0A0K0FTL1</accession>
<proteinExistence type="predicted"/>
<evidence type="ECO:0000259" key="3">
    <source>
        <dbReference type="PROSITE" id="PS51670"/>
    </source>
</evidence>
<name>A0A0K0FTL1_STRVS</name>
<dbReference type="Gene3D" id="1.10.10.1940">
    <property type="match status" value="1"/>
</dbReference>
<dbReference type="Proteomes" id="UP000035680">
    <property type="component" value="Unassembled WGS sequence"/>
</dbReference>
<keyword evidence="1" id="KW-1015">Disulfide bond</keyword>
<dbReference type="InterPro" id="IPR003582">
    <property type="entry name" value="ShKT_dom"/>
</dbReference>
<evidence type="ECO:0000313" key="5">
    <source>
        <dbReference type="WBParaSite" id="SVE_1567200.1"/>
    </source>
</evidence>
<dbReference type="Gene3D" id="1.10.10.1870">
    <property type="entry name" value="ShTK domain-like"/>
    <property type="match status" value="1"/>
</dbReference>
<dbReference type="PANTHER" id="PTHR46219">
    <property type="entry name" value="PROTEIN CBG11138"/>
    <property type="match status" value="1"/>
</dbReference>
<keyword evidence="4" id="KW-1185">Reference proteome</keyword>
<keyword evidence="2" id="KW-0732">Signal</keyword>
<reference evidence="5" key="2">
    <citation type="submission" date="2015-08" db="UniProtKB">
        <authorList>
            <consortium name="WormBaseParasite"/>
        </authorList>
    </citation>
    <scope>IDENTIFICATION</scope>
</reference>
<dbReference type="Pfam" id="PF01549">
    <property type="entry name" value="ShK"/>
    <property type="match status" value="2"/>
</dbReference>
<reference evidence="4" key="1">
    <citation type="submission" date="2014-07" db="EMBL/GenBank/DDBJ databases">
        <authorList>
            <person name="Martin A.A"/>
            <person name="De Silva N."/>
        </authorList>
    </citation>
    <scope>NUCLEOTIDE SEQUENCE</scope>
</reference>
<dbReference type="WBParaSite" id="SVE_1567200.1">
    <property type="protein sequence ID" value="SVE_1567200.1"/>
    <property type="gene ID" value="SVE_1567200"/>
</dbReference>
<feature type="domain" description="ShKT" evidence="3">
    <location>
        <begin position="201"/>
        <end position="235"/>
    </location>
</feature>
<comment type="caution">
    <text evidence="1">Lacks conserved residue(s) required for the propagation of feature annotation.</text>
</comment>
<dbReference type="PROSITE" id="PS51670">
    <property type="entry name" value="SHKT"/>
    <property type="match status" value="1"/>
</dbReference>
<sequence length="235" mass="26525">MVYIKNQFSILFYFIFLINKYIDANNSKICNKADDCINNTKCISFDKENYCILPCQKNKEKDQCGENNRCLEKSDIEGRDQMVCNTKKGCLTDNECAKISSKSTCNLYNLQCTSTEEDKKTTTNDTTTIINTTKRTTPKKINTTKKPECVDKIPAGPNGCSRLSNYCNDINYKEMLSELCPKTCGNCNGTGIGVTKSRSECKDVVSSCSNKLYLCNINSHKDLMKTFCKKSCNRC</sequence>
<feature type="disulfide bond" evidence="1">
    <location>
        <begin position="201"/>
        <end position="235"/>
    </location>
</feature>
<dbReference type="PANTHER" id="PTHR46219:SF5">
    <property type="entry name" value="SHKT DOMAIN-CONTAINING PROTEIN"/>
    <property type="match status" value="1"/>
</dbReference>
<feature type="chain" id="PRO_5005330120" evidence="2">
    <location>
        <begin position="25"/>
        <end position="235"/>
    </location>
</feature>
<dbReference type="AlphaFoldDB" id="A0A0K0FTL1"/>
<feature type="signal peptide" evidence="2">
    <location>
        <begin position="1"/>
        <end position="24"/>
    </location>
</feature>
<evidence type="ECO:0000313" key="4">
    <source>
        <dbReference type="Proteomes" id="UP000035680"/>
    </source>
</evidence>
<evidence type="ECO:0000256" key="2">
    <source>
        <dbReference type="SAM" id="SignalP"/>
    </source>
</evidence>
<dbReference type="SMART" id="SM00254">
    <property type="entry name" value="ShKT"/>
    <property type="match status" value="2"/>
</dbReference>